<dbReference type="Pfam" id="PF20167">
    <property type="entry name" value="Transposase_32"/>
    <property type="match status" value="1"/>
</dbReference>
<name>A0A2G9H8X5_9LAMI</name>
<dbReference type="Proteomes" id="UP000231279">
    <property type="component" value="Unassembled WGS sequence"/>
</dbReference>
<feature type="domain" description="Putative plant transposon protein" evidence="2">
    <location>
        <begin position="127"/>
        <end position="291"/>
    </location>
</feature>
<evidence type="ECO:0000313" key="3">
    <source>
        <dbReference type="EMBL" id="PIN13750.1"/>
    </source>
</evidence>
<evidence type="ECO:0000256" key="1">
    <source>
        <dbReference type="SAM" id="MobiDB-lite"/>
    </source>
</evidence>
<accession>A0A2G9H8X5</accession>
<protein>
    <recommendedName>
        <fullName evidence="2">Putative plant transposon protein domain-containing protein</fullName>
    </recommendedName>
</protein>
<feature type="compositionally biased region" description="Polar residues" evidence="1">
    <location>
        <begin position="1"/>
        <end position="34"/>
    </location>
</feature>
<proteinExistence type="predicted"/>
<feature type="compositionally biased region" description="Polar residues" evidence="1">
    <location>
        <begin position="42"/>
        <end position="54"/>
    </location>
</feature>
<evidence type="ECO:0000313" key="4">
    <source>
        <dbReference type="Proteomes" id="UP000231279"/>
    </source>
</evidence>
<keyword evidence="4" id="KW-1185">Reference proteome</keyword>
<dbReference type="OrthoDB" id="848707at2759"/>
<dbReference type="EMBL" id="NKXS01002414">
    <property type="protein sequence ID" value="PIN13750.1"/>
    <property type="molecule type" value="Genomic_DNA"/>
</dbReference>
<feature type="compositionally biased region" description="Basic and acidic residues" evidence="1">
    <location>
        <begin position="56"/>
        <end position="67"/>
    </location>
</feature>
<dbReference type="AlphaFoldDB" id="A0A2G9H8X5"/>
<feature type="region of interest" description="Disordered" evidence="1">
    <location>
        <begin position="1"/>
        <end position="99"/>
    </location>
</feature>
<dbReference type="InterPro" id="IPR046796">
    <property type="entry name" value="Transposase_32_dom"/>
</dbReference>
<organism evidence="3 4">
    <name type="scientific">Handroanthus impetiginosus</name>
    <dbReference type="NCBI Taxonomy" id="429701"/>
    <lineage>
        <taxon>Eukaryota</taxon>
        <taxon>Viridiplantae</taxon>
        <taxon>Streptophyta</taxon>
        <taxon>Embryophyta</taxon>
        <taxon>Tracheophyta</taxon>
        <taxon>Spermatophyta</taxon>
        <taxon>Magnoliopsida</taxon>
        <taxon>eudicotyledons</taxon>
        <taxon>Gunneridae</taxon>
        <taxon>Pentapetalae</taxon>
        <taxon>asterids</taxon>
        <taxon>lamiids</taxon>
        <taxon>Lamiales</taxon>
        <taxon>Bignoniaceae</taxon>
        <taxon>Crescentiina</taxon>
        <taxon>Tabebuia alliance</taxon>
        <taxon>Handroanthus</taxon>
    </lineage>
</organism>
<feature type="compositionally biased region" description="Polar residues" evidence="1">
    <location>
        <begin position="76"/>
        <end position="99"/>
    </location>
</feature>
<comment type="caution">
    <text evidence="3">The sequence shown here is derived from an EMBL/GenBank/DDBJ whole genome shotgun (WGS) entry which is preliminary data.</text>
</comment>
<sequence>MGPTHTSPTKPGLASTSKTPTKTLFQDNPSIQESSESEYLEANSNIGDESTPPNLQHDDNAKMRHDTVPPSPVLNHGNTPPSSPIHTLGNTSPSSPSSITDWKKLNRGRGILFSSFPESVVVDWIRALHWDKFIVVNEVCYPHLVKLFYSNLVIISDDSDNVCLESFVLGNEFTLTTAYVNSLFNLPDEGSKFFGRAYPFSGGKALNNMSVDHFFLHKLIFCTLLSGTTTSAGHTTDINTVSMYLTYMVVHGRPVNLGFIILKYIAYSALHTSKNLPYGMLLTLVFKKEHVSLPPSWMEPPKERYTIDLNNLKKMRIHYFETDGYFSTDAPPRKCTRGSTSAILPPGPDILSIQDFFASLHAKIDSQSSTILELTTQLKELCRKLCKKSPS</sequence>
<evidence type="ECO:0000259" key="2">
    <source>
        <dbReference type="Pfam" id="PF20167"/>
    </source>
</evidence>
<reference evidence="4" key="1">
    <citation type="journal article" date="2018" name="Gigascience">
        <title>Genome assembly of the Pink Ipe (Handroanthus impetiginosus, Bignoniaceae), a highly valued, ecologically keystone Neotropical timber forest tree.</title>
        <authorList>
            <person name="Silva-Junior O.B."/>
            <person name="Grattapaglia D."/>
            <person name="Novaes E."/>
            <person name="Collevatti R.G."/>
        </authorList>
    </citation>
    <scope>NUCLEOTIDE SEQUENCE [LARGE SCALE GENOMIC DNA]</scope>
    <source>
        <strain evidence="4">cv. UFG-1</strain>
    </source>
</reference>
<gene>
    <name evidence="3" type="ORF">CDL12_13626</name>
</gene>